<accession>A0AAV9HN90</accession>
<evidence type="ECO:0000313" key="2">
    <source>
        <dbReference type="EMBL" id="KAK4461480.1"/>
    </source>
</evidence>
<dbReference type="AlphaFoldDB" id="A0AAV9HN90"/>
<gene>
    <name evidence="2" type="ORF">QBC42DRAFT_347163</name>
</gene>
<reference evidence="2" key="1">
    <citation type="journal article" date="2023" name="Mol. Phylogenet. Evol.">
        <title>Genome-scale phylogeny and comparative genomics of the fungal order Sordariales.</title>
        <authorList>
            <person name="Hensen N."/>
            <person name="Bonometti L."/>
            <person name="Westerberg I."/>
            <person name="Brannstrom I.O."/>
            <person name="Guillou S."/>
            <person name="Cros-Aarteil S."/>
            <person name="Calhoun S."/>
            <person name="Haridas S."/>
            <person name="Kuo A."/>
            <person name="Mondo S."/>
            <person name="Pangilinan J."/>
            <person name="Riley R."/>
            <person name="LaButti K."/>
            <person name="Andreopoulos B."/>
            <person name="Lipzen A."/>
            <person name="Chen C."/>
            <person name="Yan M."/>
            <person name="Daum C."/>
            <person name="Ng V."/>
            <person name="Clum A."/>
            <person name="Steindorff A."/>
            <person name="Ohm R.A."/>
            <person name="Martin F."/>
            <person name="Silar P."/>
            <person name="Natvig D.O."/>
            <person name="Lalanne C."/>
            <person name="Gautier V."/>
            <person name="Ament-Velasquez S.L."/>
            <person name="Kruys A."/>
            <person name="Hutchinson M.I."/>
            <person name="Powell A.J."/>
            <person name="Barry K."/>
            <person name="Miller A.N."/>
            <person name="Grigoriev I.V."/>
            <person name="Debuchy R."/>
            <person name="Gladieux P."/>
            <person name="Hiltunen Thoren M."/>
            <person name="Johannesson H."/>
        </authorList>
    </citation>
    <scope>NUCLEOTIDE SEQUENCE</scope>
    <source>
        <strain evidence="2">PSN324</strain>
    </source>
</reference>
<feature type="region of interest" description="Disordered" evidence="1">
    <location>
        <begin position="431"/>
        <end position="465"/>
    </location>
</feature>
<evidence type="ECO:0000313" key="3">
    <source>
        <dbReference type="Proteomes" id="UP001321749"/>
    </source>
</evidence>
<dbReference type="Proteomes" id="UP001321749">
    <property type="component" value="Unassembled WGS sequence"/>
</dbReference>
<sequence length="465" mass="54007">MVLLSGRLPQGTAVPRRLWRLQFPTWKEITKKPPDTPPWGHMQQPPHCIRSALQGTLNPFSQRRAARPTNTCFSATIATKTPTSIRYYIFPMPPSDTRYSDFSDTLSDDPRNCRVEGCRKKHAFARLADRKFYSKFCFNHTCCKTLSVSDGFHCPNPKKESDRYCGEHLRCGEAGCREKGEYPGAPGDEYIRWFCERHRCTMPRCRERAHNRQQRRCLAHFMKCTVDGCERPCHENRDGRLDMFCAAHYGSYKTEAKCSWTGCTRRKPGYEGKYCIEHKCEVPRCERSRDPRGAGKLCSVHLCGVESCPRMVSDPDRPESLFCLDHSCKKPVCFRVRQPGADFCTSHRCKVANCRYEASFPNGYCADRHACSYPMCANPRPVASSLGVNNDRCAEHERLKIRRSSATDAQELDKWERRRNRYSDDIGALRREKERADREREQLEKLAREPRDPFRFPGWDRWLDE</sequence>
<comment type="caution">
    <text evidence="2">The sequence shown here is derived from an EMBL/GenBank/DDBJ whole genome shotgun (WGS) entry which is preliminary data.</text>
</comment>
<organism evidence="2 3">
    <name type="scientific">Cladorrhinum samala</name>
    <dbReference type="NCBI Taxonomy" id="585594"/>
    <lineage>
        <taxon>Eukaryota</taxon>
        <taxon>Fungi</taxon>
        <taxon>Dikarya</taxon>
        <taxon>Ascomycota</taxon>
        <taxon>Pezizomycotina</taxon>
        <taxon>Sordariomycetes</taxon>
        <taxon>Sordariomycetidae</taxon>
        <taxon>Sordariales</taxon>
        <taxon>Podosporaceae</taxon>
        <taxon>Cladorrhinum</taxon>
    </lineage>
</organism>
<evidence type="ECO:0000256" key="1">
    <source>
        <dbReference type="SAM" id="MobiDB-lite"/>
    </source>
</evidence>
<dbReference type="EMBL" id="MU864990">
    <property type="protein sequence ID" value="KAK4461480.1"/>
    <property type="molecule type" value="Genomic_DNA"/>
</dbReference>
<feature type="compositionally biased region" description="Basic and acidic residues" evidence="1">
    <location>
        <begin position="431"/>
        <end position="454"/>
    </location>
</feature>
<keyword evidence="3" id="KW-1185">Reference proteome</keyword>
<proteinExistence type="predicted"/>
<reference evidence="2" key="2">
    <citation type="submission" date="2023-06" db="EMBL/GenBank/DDBJ databases">
        <authorList>
            <consortium name="Lawrence Berkeley National Laboratory"/>
            <person name="Mondo S.J."/>
            <person name="Hensen N."/>
            <person name="Bonometti L."/>
            <person name="Westerberg I."/>
            <person name="Brannstrom I.O."/>
            <person name="Guillou S."/>
            <person name="Cros-Aarteil S."/>
            <person name="Calhoun S."/>
            <person name="Haridas S."/>
            <person name="Kuo A."/>
            <person name="Pangilinan J."/>
            <person name="Riley R."/>
            <person name="Labutti K."/>
            <person name="Andreopoulos B."/>
            <person name="Lipzen A."/>
            <person name="Chen C."/>
            <person name="Yanf M."/>
            <person name="Daum C."/>
            <person name="Ng V."/>
            <person name="Clum A."/>
            <person name="Steindorff A."/>
            <person name="Ohm R."/>
            <person name="Martin F."/>
            <person name="Silar P."/>
            <person name="Natvig D."/>
            <person name="Lalanne C."/>
            <person name="Gautier V."/>
            <person name="Ament-Velasquez S.L."/>
            <person name="Kruys A."/>
            <person name="Hutchinson M.I."/>
            <person name="Powell A.J."/>
            <person name="Barry K."/>
            <person name="Miller A.N."/>
            <person name="Grigoriev I.V."/>
            <person name="Debuchy R."/>
            <person name="Gladieux P."/>
            <person name="Thoren M.H."/>
            <person name="Johannesson H."/>
        </authorList>
    </citation>
    <scope>NUCLEOTIDE SEQUENCE</scope>
    <source>
        <strain evidence="2">PSN324</strain>
    </source>
</reference>
<name>A0AAV9HN90_9PEZI</name>
<protein>
    <submittedName>
        <fullName evidence="2">Uncharacterized protein</fullName>
    </submittedName>
</protein>